<dbReference type="SMART" id="SM00382">
    <property type="entry name" value="AAA"/>
    <property type="match status" value="1"/>
</dbReference>
<keyword evidence="3" id="KW-0813">Transport</keyword>
<reference evidence="10 11" key="1">
    <citation type="submission" date="2023-07" db="EMBL/GenBank/DDBJ databases">
        <title>The novel representative of Negativicutes class, Anaeroselena agilis gen. nov. sp. nov.</title>
        <authorList>
            <person name="Prokofeva M.I."/>
            <person name="Elcheninov A.G."/>
            <person name="Klyukina A."/>
            <person name="Kublanov I.V."/>
            <person name="Frolov E.N."/>
            <person name="Podosokorskaya O.A."/>
        </authorList>
    </citation>
    <scope>NUCLEOTIDE SEQUENCE [LARGE SCALE GENOMIC DNA]</scope>
    <source>
        <strain evidence="10 11">4137-cl</strain>
    </source>
</reference>
<dbReference type="Proteomes" id="UP001254848">
    <property type="component" value="Unassembled WGS sequence"/>
</dbReference>
<keyword evidence="6 10" id="KW-0067">ATP-binding</keyword>
<accession>A0ABU3P223</accession>
<evidence type="ECO:0000256" key="2">
    <source>
        <dbReference type="ARBA" id="ARBA00005417"/>
    </source>
</evidence>
<dbReference type="InterPro" id="IPR027417">
    <property type="entry name" value="P-loop_NTPase"/>
</dbReference>
<sequence length="290" mass="30385">MTAMVFENFSYAYDGAEKALDGVSLTVARGSFTAVAGPSGAGKTTLCLAACGVVPHYFGGSMAGGVKVAGLDTAGSSMGELSAHVGTVLEDYESQLVTMTVAEEVAFALENRGVEHGMIARRIGEVLAQVGLAGMEDREVGSLSGGQKQRLAIASVLATRPGILVLDEPASALDPEGAEDLYALLALLNREYGMTVLVVEHDLARVLAYADNIVVLASGRVACEGRPEEVLPLIARREDLAAMVPPLWQLKFGLEDRLDAGFAPWRHAGEAVEELGGFIGARHREGTKSA</sequence>
<dbReference type="InterPro" id="IPR050095">
    <property type="entry name" value="ECF_ABC_transporter_ATP-bd"/>
</dbReference>
<evidence type="ECO:0000256" key="1">
    <source>
        <dbReference type="ARBA" id="ARBA00004202"/>
    </source>
</evidence>
<keyword evidence="8" id="KW-0472">Membrane</keyword>
<keyword evidence="11" id="KW-1185">Reference proteome</keyword>
<feature type="domain" description="ABC transporter" evidence="9">
    <location>
        <begin position="4"/>
        <end position="243"/>
    </location>
</feature>
<evidence type="ECO:0000256" key="7">
    <source>
        <dbReference type="ARBA" id="ARBA00022967"/>
    </source>
</evidence>
<evidence type="ECO:0000259" key="9">
    <source>
        <dbReference type="PROSITE" id="PS50893"/>
    </source>
</evidence>
<dbReference type="PROSITE" id="PS00211">
    <property type="entry name" value="ABC_TRANSPORTER_1"/>
    <property type="match status" value="1"/>
</dbReference>
<dbReference type="InterPro" id="IPR003439">
    <property type="entry name" value="ABC_transporter-like_ATP-bd"/>
</dbReference>
<dbReference type="Gene3D" id="3.40.50.300">
    <property type="entry name" value="P-loop containing nucleotide triphosphate hydrolases"/>
    <property type="match status" value="1"/>
</dbReference>
<evidence type="ECO:0000313" key="10">
    <source>
        <dbReference type="EMBL" id="MDT8903098.1"/>
    </source>
</evidence>
<gene>
    <name evidence="10" type="ORF">Q4T40_17835</name>
</gene>
<dbReference type="PROSITE" id="PS50893">
    <property type="entry name" value="ABC_TRANSPORTER_2"/>
    <property type="match status" value="1"/>
</dbReference>
<dbReference type="InterPro" id="IPR003593">
    <property type="entry name" value="AAA+_ATPase"/>
</dbReference>
<comment type="caution">
    <text evidence="10">The sequence shown here is derived from an EMBL/GenBank/DDBJ whole genome shotgun (WGS) entry which is preliminary data.</text>
</comment>
<evidence type="ECO:0000256" key="5">
    <source>
        <dbReference type="ARBA" id="ARBA00022741"/>
    </source>
</evidence>
<keyword evidence="4" id="KW-1003">Cell membrane</keyword>
<keyword evidence="7" id="KW-1278">Translocase</keyword>
<dbReference type="InterPro" id="IPR017871">
    <property type="entry name" value="ABC_transporter-like_CS"/>
</dbReference>
<dbReference type="CDD" id="cd03225">
    <property type="entry name" value="ABC_cobalt_CbiO_domain1"/>
    <property type="match status" value="1"/>
</dbReference>
<evidence type="ECO:0000313" key="11">
    <source>
        <dbReference type="Proteomes" id="UP001254848"/>
    </source>
</evidence>
<name>A0ABU3P223_9FIRM</name>
<evidence type="ECO:0000256" key="3">
    <source>
        <dbReference type="ARBA" id="ARBA00022448"/>
    </source>
</evidence>
<keyword evidence="5" id="KW-0547">Nucleotide-binding</keyword>
<proteinExistence type="inferred from homology"/>
<evidence type="ECO:0000256" key="4">
    <source>
        <dbReference type="ARBA" id="ARBA00022475"/>
    </source>
</evidence>
<organism evidence="10 11">
    <name type="scientific">Anaeroselena agilis</name>
    <dbReference type="NCBI Taxonomy" id="3063788"/>
    <lineage>
        <taxon>Bacteria</taxon>
        <taxon>Bacillati</taxon>
        <taxon>Bacillota</taxon>
        <taxon>Negativicutes</taxon>
        <taxon>Acetonemataceae</taxon>
        <taxon>Anaeroselena</taxon>
    </lineage>
</organism>
<comment type="similarity">
    <text evidence="2">Belongs to the ABC transporter superfamily.</text>
</comment>
<dbReference type="Pfam" id="PF00005">
    <property type="entry name" value="ABC_tran"/>
    <property type="match status" value="1"/>
</dbReference>
<dbReference type="InterPro" id="IPR015856">
    <property type="entry name" value="ABC_transpr_CbiO/EcfA_su"/>
</dbReference>
<dbReference type="PANTHER" id="PTHR43553">
    <property type="entry name" value="HEAVY METAL TRANSPORTER"/>
    <property type="match status" value="1"/>
</dbReference>
<dbReference type="EMBL" id="JAUOZS010000001">
    <property type="protein sequence ID" value="MDT8903098.1"/>
    <property type="molecule type" value="Genomic_DNA"/>
</dbReference>
<comment type="subcellular location">
    <subcellularLocation>
        <location evidence="1">Cell membrane</location>
        <topology evidence="1">Peripheral membrane protein</topology>
    </subcellularLocation>
</comment>
<evidence type="ECO:0000256" key="6">
    <source>
        <dbReference type="ARBA" id="ARBA00022840"/>
    </source>
</evidence>
<protein>
    <submittedName>
        <fullName evidence="10">ABC transporter ATP-binding protein</fullName>
    </submittedName>
</protein>
<dbReference type="SUPFAM" id="SSF52540">
    <property type="entry name" value="P-loop containing nucleoside triphosphate hydrolases"/>
    <property type="match status" value="1"/>
</dbReference>
<dbReference type="RefSeq" id="WP_413781559.1">
    <property type="nucleotide sequence ID" value="NZ_JAUOZS010000001.1"/>
</dbReference>
<dbReference type="GO" id="GO:0005524">
    <property type="term" value="F:ATP binding"/>
    <property type="evidence" value="ECO:0007669"/>
    <property type="project" value="UniProtKB-KW"/>
</dbReference>
<evidence type="ECO:0000256" key="8">
    <source>
        <dbReference type="ARBA" id="ARBA00023136"/>
    </source>
</evidence>